<accession>A0A7J9HKZ7</accession>
<sequence>MKEKIGDLSFQNYRPTKKNVYVIGPVPGKKNIVNHLSYSFPRSY</sequence>
<comment type="caution">
    <text evidence="1">The sequence shown here is derived from an EMBL/GenBank/DDBJ whole genome shotgun (WGS) entry which is preliminary data.</text>
</comment>
<dbReference type="GO" id="GO:0015979">
    <property type="term" value="P:photosynthesis"/>
    <property type="evidence" value="ECO:0007669"/>
    <property type="project" value="InterPro"/>
</dbReference>
<name>A0A7J9HKZ7_9ROSI</name>
<evidence type="ECO:0000313" key="1">
    <source>
        <dbReference type="EMBL" id="MBA0810497.1"/>
    </source>
</evidence>
<dbReference type="OrthoDB" id="10324411at2759"/>
<dbReference type="Proteomes" id="UP000593560">
    <property type="component" value="Unassembled WGS sequence"/>
</dbReference>
<dbReference type="InterPro" id="IPR002325">
    <property type="entry name" value="Cyt_f"/>
</dbReference>
<proteinExistence type="predicted"/>
<evidence type="ECO:0000313" key="2">
    <source>
        <dbReference type="Proteomes" id="UP000593560"/>
    </source>
</evidence>
<organism evidence="1 2">
    <name type="scientific">Gossypium harknessii</name>
    <dbReference type="NCBI Taxonomy" id="34285"/>
    <lineage>
        <taxon>Eukaryota</taxon>
        <taxon>Viridiplantae</taxon>
        <taxon>Streptophyta</taxon>
        <taxon>Embryophyta</taxon>
        <taxon>Tracheophyta</taxon>
        <taxon>Spermatophyta</taxon>
        <taxon>Magnoliopsida</taxon>
        <taxon>eudicotyledons</taxon>
        <taxon>Gunneridae</taxon>
        <taxon>Pentapetalae</taxon>
        <taxon>rosids</taxon>
        <taxon>malvids</taxon>
        <taxon>Malvales</taxon>
        <taxon>Malvaceae</taxon>
        <taxon>Malvoideae</taxon>
        <taxon>Gossypium</taxon>
    </lineage>
</organism>
<protein>
    <submittedName>
        <fullName evidence="1">Uncharacterized protein</fullName>
    </submittedName>
</protein>
<dbReference type="AlphaFoldDB" id="A0A7J9HKZ7"/>
<dbReference type="InterPro" id="IPR036826">
    <property type="entry name" value="Cyt_f_lg_dom_sf"/>
</dbReference>
<dbReference type="EMBL" id="JABFAD010000010">
    <property type="protein sequence ID" value="MBA0810497.1"/>
    <property type="molecule type" value="Genomic_DNA"/>
</dbReference>
<dbReference type="GO" id="GO:0020037">
    <property type="term" value="F:heme binding"/>
    <property type="evidence" value="ECO:0007669"/>
    <property type="project" value="InterPro"/>
</dbReference>
<dbReference type="Gene3D" id="2.60.40.830">
    <property type="entry name" value="Cytochrome f large domain"/>
    <property type="match status" value="1"/>
</dbReference>
<keyword evidence="2" id="KW-1185">Reference proteome</keyword>
<gene>
    <name evidence="1" type="ORF">Gohar_002488</name>
</gene>
<dbReference type="SUPFAM" id="SSF49441">
    <property type="entry name" value="Cytochrome f, large domain"/>
    <property type="match status" value="1"/>
</dbReference>
<dbReference type="PROSITE" id="PS51010">
    <property type="entry name" value="CYTF"/>
    <property type="match status" value="1"/>
</dbReference>
<dbReference type="GO" id="GO:0042651">
    <property type="term" value="C:thylakoid membrane"/>
    <property type="evidence" value="ECO:0007669"/>
    <property type="project" value="InterPro"/>
</dbReference>
<dbReference type="GO" id="GO:0009055">
    <property type="term" value="F:electron transfer activity"/>
    <property type="evidence" value="ECO:0007669"/>
    <property type="project" value="InterPro"/>
</dbReference>
<dbReference type="GO" id="GO:0005506">
    <property type="term" value="F:iron ion binding"/>
    <property type="evidence" value="ECO:0007669"/>
    <property type="project" value="InterPro"/>
</dbReference>
<reference evidence="1 2" key="1">
    <citation type="journal article" date="2019" name="Genome Biol. Evol.">
        <title>Insights into the evolution of the New World diploid cottons (Gossypium, subgenus Houzingenia) based on genome sequencing.</title>
        <authorList>
            <person name="Grover C.E."/>
            <person name="Arick M.A. 2nd"/>
            <person name="Thrash A."/>
            <person name="Conover J.L."/>
            <person name="Sanders W.S."/>
            <person name="Peterson D.G."/>
            <person name="Frelichowski J.E."/>
            <person name="Scheffler J.A."/>
            <person name="Scheffler B.E."/>
            <person name="Wendel J.F."/>
        </authorList>
    </citation>
    <scope>NUCLEOTIDE SEQUENCE [LARGE SCALE GENOMIC DNA]</scope>
    <source>
        <strain evidence="1">0</strain>
        <tissue evidence="1">Leaf</tissue>
    </source>
</reference>